<feature type="signal peptide" evidence="3">
    <location>
        <begin position="1"/>
        <end position="29"/>
    </location>
</feature>
<name>A0AAN9AWG1_9CAEN</name>
<dbReference type="EMBL" id="JBAMIC010000019">
    <property type="protein sequence ID" value="KAK7094221.1"/>
    <property type="molecule type" value="Genomic_DNA"/>
</dbReference>
<evidence type="ECO:0000256" key="2">
    <source>
        <dbReference type="SAM" id="MobiDB-lite"/>
    </source>
</evidence>
<dbReference type="InterPro" id="IPR005532">
    <property type="entry name" value="SUMF_dom"/>
</dbReference>
<sequence>MATITRLRLSRLLKLTLLLLSISSTFITAQNSREINVDDKLNADTVFENRNENLVAEPNETGFDANREDGREDTGEAKSEAEREELAGAVDAELPEEIVGDEVLVGEGESEGGQKGKNYARVLDIDQNVVRNKTYEGDHHHPFHQPNIVEDIYYTYRRFRKMKLVRHGKFWMGTNDPRSETGEYPLREVPVRSFYLDIYPIINAFYWAFRAKKKFVRSEAEVKGWSWVTENVVSPQTRDIYSTEGPKGWLAVKKARWDTPEGPDSSLEGRWTNPAVHLSWYDAKKFCEFHGKRLPTEQEWEYAARAGLVADEYPWGDRWERRRANTWQGKWPEDNSEADGYKSTNPVDAFRPQNYIGFYDLIGNVWEWTHSRYYERLISRDLQGQMHVLKGGSFVDSVDGDVNLPVRNGQRMGQPPDYTASNVGFRCARSAPEVDPSFQIRKVPPKTDKGTKDQRPRIYRKPKPKDEL</sequence>
<feature type="compositionally biased region" description="Basic residues" evidence="2">
    <location>
        <begin position="457"/>
        <end position="468"/>
    </location>
</feature>
<evidence type="ECO:0000259" key="4">
    <source>
        <dbReference type="Pfam" id="PF03781"/>
    </source>
</evidence>
<organism evidence="5 6">
    <name type="scientific">Littorina saxatilis</name>
    <dbReference type="NCBI Taxonomy" id="31220"/>
    <lineage>
        <taxon>Eukaryota</taxon>
        <taxon>Metazoa</taxon>
        <taxon>Spiralia</taxon>
        <taxon>Lophotrochozoa</taxon>
        <taxon>Mollusca</taxon>
        <taxon>Gastropoda</taxon>
        <taxon>Caenogastropoda</taxon>
        <taxon>Littorinimorpha</taxon>
        <taxon>Littorinoidea</taxon>
        <taxon>Littorinidae</taxon>
        <taxon>Littorina</taxon>
    </lineage>
</organism>
<proteinExistence type="inferred from homology"/>
<dbReference type="InterPro" id="IPR016187">
    <property type="entry name" value="CTDL_fold"/>
</dbReference>
<feature type="region of interest" description="Disordered" evidence="2">
    <location>
        <begin position="433"/>
        <end position="468"/>
    </location>
</feature>
<feature type="compositionally biased region" description="Basic and acidic residues" evidence="2">
    <location>
        <begin position="445"/>
        <end position="456"/>
    </location>
</feature>
<dbReference type="Pfam" id="PF03781">
    <property type="entry name" value="FGE-sulfatase"/>
    <property type="match status" value="1"/>
</dbReference>
<feature type="region of interest" description="Disordered" evidence="2">
    <location>
        <begin position="55"/>
        <end position="87"/>
    </location>
</feature>
<dbReference type="InterPro" id="IPR051043">
    <property type="entry name" value="Sulfatase_Mod_Factor_Kinase"/>
</dbReference>
<evidence type="ECO:0000313" key="5">
    <source>
        <dbReference type="EMBL" id="KAK7094221.1"/>
    </source>
</evidence>
<evidence type="ECO:0000256" key="3">
    <source>
        <dbReference type="SAM" id="SignalP"/>
    </source>
</evidence>
<reference evidence="5 6" key="1">
    <citation type="submission" date="2024-02" db="EMBL/GenBank/DDBJ databases">
        <title>Chromosome-scale genome assembly of the rough periwinkle Littorina saxatilis.</title>
        <authorList>
            <person name="De Jode A."/>
            <person name="Faria R."/>
            <person name="Formenti G."/>
            <person name="Sims Y."/>
            <person name="Smith T.P."/>
            <person name="Tracey A."/>
            <person name="Wood J.M.D."/>
            <person name="Zagrodzka Z.B."/>
            <person name="Johannesson K."/>
            <person name="Butlin R.K."/>
            <person name="Leder E.H."/>
        </authorList>
    </citation>
    <scope>NUCLEOTIDE SEQUENCE [LARGE SCALE GENOMIC DNA]</scope>
    <source>
        <strain evidence="5">Snail1</strain>
        <tissue evidence="5">Muscle</tissue>
    </source>
</reference>
<comment type="caution">
    <text evidence="5">The sequence shown here is derived from an EMBL/GenBank/DDBJ whole genome shotgun (WGS) entry which is preliminary data.</text>
</comment>
<accession>A0AAN9AWG1</accession>
<dbReference type="SUPFAM" id="SSF56436">
    <property type="entry name" value="C-type lectin-like"/>
    <property type="match status" value="1"/>
</dbReference>
<dbReference type="PANTHER" id="PTHR23150:SF33">
    <property type="entry name" value="INACTIVE C-ALPHA-FORMYLGLYCINE-GENERATING ENZYME 2"/>
    <property type="match status" value="1"/>
</dbReference>
<evidence type="ECO:0000313" key="6">
    <source>
        <dbReference type="Proteomes" id="UP001374579"/>
    </source>
</evidence>
<dbReference type="Proteomes" id="UP001374579">
    <property type="component" value="Unassembled WGS sequence"/>
</dbReference>
<protein>
    <recommendedName>
        <fullName evidence="4">Sulfatase-modifying factor enzyme-like domain-containing protein</fullName>
    </recommendedName>
</protein>
<feature type="chain" id="PRO_5042857379" description="Sulfatase-modifying factor enzyme-like domain-containing protein" evidence="3">
    <location>
        <begin position="30"/>
        <end position="468"/>
    </location>
</feature>
<keyword evidence="3" id="KW-0732">Signal</keyword>
<gene>
    <name evidence="5" type="ORF">V1264_007872</name>
</gene>
<evidence type="ECO:0000256" key="1">
    <source>
        <dbReference type="ARBA" id="ARBA00005310"/>
    </source>
</evidence>
<dbReference type="Gene3D" id="3.90.1580.10">
    <property type="entry name" value="paralog of FGE (formylglycine-generating enzyme)"/>
    <property type="match status" value="1"/>
</dbReference>
<dbReference type="GO" id="GO:0005783">
    <property type="term" value="C:endoplasmic reticulum"/>
    <property type="evidence" value="ECO:0007669"/>
    <property type="project" value="TreeGrafter"/>
</dbReference>
<feature type="domain" description="Sulfatase-modifying factor enzyme-like" evidence="4">
    <location>
        <begin position="161"/>
        <end position="429"/>
    </location>
</feature>
<keyword evidence="6" id="KW-1185">Reference proteome</keyword>
<dbReference type="AlphaFoldDB" id="A0AAN9AWG1"/>
<dbReference type="InterPro" id="IPR042095">
    <property type="entry name" value="SUMF_sf"/>
</dbReference>
<feature type="compositionally biased region" description="Basic and acidic residues" evidence="2">
    <location>
        <begin position="65"/>
        <end position="86"/>
    </location>
</feature>
<dbReference type="PANTHER" id="PTHR23150">
    <property type="entry name" value="SULFATASE MODIFYING FACTOR 1, 2"/>
    <property type="match status" value="1"/>
</dbReference>
<comment type="similarity">
    <text evidence="1">Belongs to the sulfatase-modifying factor family.</text>
</comment>